<keyword evidence="1" id="KW-0934">Plastid</keyword>
<organism evidence="1">
    <name type="scientific">Gracilaria salicornia</name>
    <dbReference type="NCBI Taxonomy" id="172968"/>
    <lineage>
        <taxon>Eukaryota</taxon>
        <taxon>Rhodophyta</taxon>
        <taxon>Florideophyceae</taxon>
        <taxon>Rhodymeniophycidae</taxon>
        <taxon>Gracilariales</taxon>
        <taxon>Gracilariaceae</taxon>
        <taxon>Gracilaria</taxon>
    </lineage>
</organism>
<dbReference type="AlphaFoldDB" id="W8DXF4"/>
<dbReference type="GeneID" id="18681144"/>
<dbReference type="EMBL" id="KF861575">
    <property type="protein sequence ID" value="AHH24633.1"/>
    <property type="molecule type" value="Genomic_DNA"/>
</dbReference>
<name>W8DXF4_9FLOR</name>
<proteinExistence type="predicted"/>
<protein>
    <submittedName>
        <fullName evidence="1">Uncharacterized protein</fullName>
    </submittedName>
</protein>
<reference evidence="1" key="1">
    <citation type="journal article" date="2014" name="Phycologia">
        <title>Highly conserved organellar genomes in the Gracilariales as inferred using new data from the Hawaiian invasive red alga Gracilaria salicornia (Rhodophyta).</title>
        <authorList>
            <person name="Campbell M.A."/>
            <person name="Presting G.G."/>
            <person name="Bennett M.S."/>
            <person name="Sherwood A.R."/>
        </authorList>
    </citation>
    <scope>NUCLEOTIDE SEQUENCE</scope>
</reference>
<accession>W8DXF4</accession>
<dbReference type="RefSeq" id="YP_009019665.1">
    <property type="nucleotide sequence ID" value="NC_023785.1"/>
</dbReference>
<geneLocation type="chloroplast" evidence="1"/>
<keyword evidence="1" id="KW-0150">Chloroplast</keyword>
<evidence type="ECO:0000313" key="1">
    <source>
        <dbReference type="EMBL" id="AHH24633.1"/>
    </source>
</evidence>
<sequence>MNIFICTAYLLSQPKLTKLKHQNLCYALLYLGNYLNNISNIRITAFAKGKVAKQIFDLYKQKHCVLIESSIYIKKIRTLDKSKKKSKMIFVKIHKIHNLSI</sequence>